<dbReference type="RefSeq" id="WP_146398532.1">
    <property type="nucleotide sequence ID" value="NZ_SJPJ01000001.1"/>
</dbReference>
<dbReference type="OrthoDB" id="166377at2"/>
<evidence type="ECO:0000256" key="9">
    <source>
        <dbReference type="ARBA" id="ARBA00022989"/>
    </source>
</evidence>
<dbReference type="EMBL" id="SJPJ01000001">
    <property type="protein sequence ID" value="TWT82183.1"/>
    <property type="molecule type" value="Genomic_DNA"/>
</dbReference>
<feature type="transmembrane region" description="Helical" evidence="12">
    <location>
        <begin position="178"/>
        <end position="201"/>
    </location>
</feature>
<accession>A0A5C5Z6N2</accession>
<reference evidence="14 15" key="1">
    <citation type="submission" date="2019-02" db="EMBL/GenBank/DDBJ databases">
        <title>Deep-cultivation of Planctomycetes and their phenomic and genomic characterization uncovers novel biology.</title>
        <authorList>
            <person name="Wiegand S."/>
            <person name="Jogler M."/>
            <person name="Boedeker C."/>
            <person name="Pinto D."/>
            <person name="Vollmers J."/>
            <person name="Rivas-Marin E."/>
            <person name="Kohn T."/>
            <person name="Peeters S.H."/>
            <person name="Heuer A."/>
            <person name="Rast P."/>
            <person name="Oberbeckmann S."/>
            <person name="Bunk B."/>
            <person name="Jeske O."/>
            <person name="Meyerdierks A."/>
            <person name="Storesund J.E."/>
            <person name="Kallscheuer N."/>
            <person name="Luecker S."/>
            <person name="Lage O.M."/>
            <person name="Pohl T."/>
            <person name="Merkel B.J."/>
            <person name="Hornburger P."/>
            <person name="Mueller R.-W."/>
            <person name="Bruemmer F."/>
            <person name="Labrenz M."/>
            <person name="Spormann A.M."/>
            <person name="Op Den Camp H."/>
            <person name="Overmann J."/>
            <person name="Amann R."/>
            <person name="Jetten M.S.M."/>
            <person name="Mascher T."/>
            <person name="Medema M.H."/>
            <person name="Devos D.P."/>
            <person name="Kaster A.-K."/>
            <person name="Ovreas L."/>
            <person name="Rohde M."/>
            <person name="Galperin M.Y."/>
            <person name="Jogler C."/>
        </authorList>
    </citation>
    <scope>NUCLEOTIDE SEQUENCE [LARGE SCALE GENOMIC DNA]</scope>
    <source>
        <strain evidence="14 15">CA13</strain>
    </source>
</reference>
<organism evidence="14 15">
    <name type="scientific">Novipirellula herctigrandis</name>
    <dbReference type="NCBI Taxonomy" id="2527986"/>
    <lineage>
        <taxon>Bacteria</taxon>
        <taxon>Pseudomonadati</taxon>
        <taxon>Planctomycetota</taxon>
        <taxon>Planctomycetia</taxon>
        <taxon>Pirellulales</taxon>
        <taxon>Pirellulaceae</taxon>
        <taxon>Novipirellula</taxon>
    </lineage>
</organism>
<dbReference type="Pfam" id="PF02163">
    <property type="entry name" value="Peptidase_M50"/>
    <property type="match status" value="1"/>
</dbReference>
<evidence type="ECO:0000259" key="13">
    <source>
        <dbReference type="Pfam" id="PF02163"/>
    </source>
</evidence>
<keyword evidence="9 12" id="KW-1133">Transmembrane helix</keyword>
<keyword evidence="7" id="KW-0378">Hydrolase</keyword>
<feature type="transmembrane region" description="Helical" evidence="12">
    <location>
        <begin position="245"/>
        <end position="261"/>
    </location>
</feature>
<dbReference type="GO" id="GO:0008237">
    <property type="term" value="F:metallopeptidase activity"/>
    <property type="evidence" value="ECO:0007669"/>
    <property type="project" value="UniProtKB-KW"/>
</dbReference>
<comment type="subcellular location">
    <subcellularLocation>
        <location evidence="2">Membrane</location>
        <topology evidence="2">Multi-pass membrane protein</topology>
    </subcellularLocation>
</comment>
<keyword evidence="5 12" id="KW-0812">Transmembrane</keyword>
<evidence type="ECO:0000313" key="14">
    <source>
        <dbReference type="EMBL" id="TWT82183.1"/>
    </source>
</evidence>
<comment type="cofactor">
    <cofactor evidence="1">
        <name>Zn(2+)</name>
        <dbReference type="ChEBI" id="CHEBI:29105"/>
    </cofactor>
</comment>
<keyword evidence="10" id="KW-0482">Metalloprotease</keyword>
<dbReference type="InterPro" id="IPR008915">
    <property type="entry name" value="Peptidase_M50"/>
</dbReference>
<feature type="transmembrane region" description="Helical" evidence="12">
    <location>
        <begin position="222"/>
        <end position="239"/>
    </location>
</feature>
<comment type="caution">
    <text evidence="14">The sequence shown here is derived from an EMBL/GenBank/DDBJ whole genome shotgun (WGS) entry which is preliminary data.</text>
</comment>
<evidence type="ECO:0000256" key="10">
    <source>
        <dbReference type="ARBA" id="ARBA00023049"/>
    </source>
</evidence>
<keyword evidence="11 12" id="KW-0472">Membrane</keyword>
<evidence type="ECO:0000256" key="11">
    <source>
        <dbReference type="ARBA" id="ARBA00023136"/>
    </source>
</evidence>
<dbReference type="PANTHER" id="PTHR39188">
    <property type="entry name" value="MEMBRANE-ASSOCIATED ZINC METALLOPROTEASE M50B"/>
    <property type="match status" value="1"/>
</dbReference>
<dbReference type="GO" id="GO:0006508">
    <property type="term" value="P:proteolysis"/>
    <property type="evidence" value="ECO:0007669"/>
    <property type="project" value="UniProtKB-KW"/>
</dbReference>
<evidence type="ECO:0000256" key="6">
    <source>
        <dbReference type="ARBA" id="ARBA00022723"/>
    </source>
</evidence>
<dbReference type="Proteomes" id="UP000315010">
    <property type="component" value="Unassembled WGS sequence"/>
</dbReference>
<gene>
    <name evidence="14" type="ORF">CA13_36440</name>
</gene>
<evidence type="ECO:0000256" key="1">
    <source>
        <dbReference type="ARBA" id="ARBA00001947"/>
    </source>
</evidence>
<evidence type="ECO:0000256" key="2">
    <source>
        <dbReference type="ARBA" id="ARBA00004141"/>
    </source>
</evidence>
<sequence length="269" mass="29685">MLQEPPESQYDLRFEIFGFPVRVAWSFWLGAVIFGYSLVDLLDRVGADSPGRLPLLMLWCVCMLVSILIHELGHAFAFRQYGINASIVLYHFGGLAIPSSSFTPGRSFSRLSEKQDLWIALAGPLAQIVSAFVLIGALKVLGLGFSEGQFFLVDLAMPLGLSRIFSVLDGEPIQSIGLYAMVLFYIFPSVLWALLNLVPVWPLDGGRIMNSVVLIGGGRRDQALWISVIAAGLLTAYGFKNGQTFLGILFLSLAISNYQVLQQNSTWRF</sequence>
<keyword evidence="4" id="KW-0645">Protease</keyword>
<evidence type="ECO:0000256" key="8">
    <source>
        <dbReference type="ARBA" id="ARBA00022833"/>
    </source>
</evidence>
<keyword evidence="8" id="KW-0862">Zinc</keyword>
<feature type="domain" description="Peptidase M50" evidence="13">
    <location>
        <begin position="61"/>
        <end position="214"/>
    </location>
</feature>
<evidence type="ECO:0000256" key="4">
    <source>
        <dbReference type="ARBA" id="ARBA00022670"/>
    </source>
</evidence>
<feature type="transmembrane region" description="Helical" evidence="12">
    <location>
        <begin position="51"/>
        <end position="69"/>
    </location>
</feature>
<evidence type="ECO:0000256" key="5">
    <source>
        <dbReference type="ARBA" id="ARBA00022692"/>
    </source>
</evidence>
<evidence type="ECO:0000256" key="3">
    <source>
        <dbReference type="ARBA" id="ARBA00007931"/>
    </source>
</evidence>
<feature type="transmembrane region" description="Helical" evidence="12">
    <location>
        <begin position="117"/>
        <end position="138"/>
    </location>
</feature>
<keyword evidence="6" id="KW-0479">Metal-binding</keyword>
<evidence type="ECO:0000313" key="15">
    <source>
        <dbReference type="Proteomes" id="UP000315010"/>
    </source>
</evidence>
<dbReference type="PANTHER" id="PTHR39188:SF3">
    <property type="entry name" value="STAGE IV SPORULATION PROTEIN FB"/>
    <property type="match status" value="1"/>
</dbReference>
<keyword evidence="15" id="KW-1185">Reference proteome</keyword>
<comment type="similarity">
    <text evidence="3">Belongs to the peptidase M50B family.</text>
</comment>
<name>A0A5C5Z6N2_9BACT</name>
<dbReference type="AlphaFoldDB" id="A0A5C5Z6N2"/>
<feature type="transmembrane region" description="Helical" evidence="12">
    <location>
        <begin position="21"/>
        <end position="39"/>
    </location>
</feature>
<dbReference type="GO" id="GO:0046872">
    <property type="term" value="F:metal ion binding"/>
    <property type="evidence" value="ECO:0007669"/>
    <property type="project" value="UniProtKB-KW"/>
</dbReference>
<evidence type="ECO:0000256" key="12">
    <source>
        <dbReference type="SAM" id="Phobius"/>
    </source>
</evidence>
<evidence type="ECO:0000256" key="7">
    <source>
        <dbReference type="ARBA" id="ARBA00022801"/>
    </source>
</evidence>
<dbReference type="GO" id="GO:0016020">
    <property type="term" value="C:membrane"/>
    <property type="evidence" value="ECO:0007669"/>
    <property type="project" value="UniProtKB-SubCell"/>
</dbReference>
<proteinExistence type="inferred from homology"/>
<protein>
    <submittedName>
        <fullName evidence="14">Peptidase family M50</fullName>
    </submittedName>
</protein>